<reference evidence="2 3" key="1">
    <citation type="journal article" date="2018" name="Nat. Genet.">
        <title>The Rosa genome provides new insights in the design of modern roses.</title>
        <authorList>
            <person name="Bendahmane M."/>
        </authorList>
    </citation>
    <scope>NUCLEOTIDE SEQUENCE [LARGE SCALE GENOMIC DNA]</scope>
    <source>
        <strain evidence="3">cv. Old Blush</strain>
    </source>
</reference>
<evidence type="ECO:0000313" key="2">
    <source>
        <dbReference type="EMBL" id="PRQ25291.1"/>
    </source>
</evidence>
<dbReference type="EMBL" id="PDCK01000044">
    <property type="protein sequence ID" value="PRQ25291.1"/>
    <property type="molecule type" value="Genomic_DNA"/>
</dbReference>
<dbReference type="AlphaFoldDB" id="A0A2P6PTN2"/>
<gene>
    <name evidence="2" type="ORF">RchiOBHm_Chr6g0281951</name>
</gene>
<dbReference type="Proteomes" id="UP000238479">
    <property type="component" value="Chromosome 6"/>
</dbReference>
<protein>
    <submittedName>
        <fullName evidence="2">Uncharacterized protein</fullName>
    </submittedName>
</protein>
<accession>A0A2P6PTN2</accession>
<comment type="caution">
    <text evidence="2">The sequence shown here is derived from an EMBL/GenBank/DDBJ whole genome shotgun (WGS) entry which is preliminary data.</text>
</comment>
<dbReference type="Gramene" id="PRQ25291">
    <property type="protein sequence ID" value="PRQ25291"/>
    <property type="gene ID" value="RchiOBHm_Chr6g0281951"/>
</dbReference>
<organism evidence="2 3">
    <name type="scientific">Rosa chinensis</name>
    <name type="common">China rose</name>
    <dbReference type="NCBI Taxonomy" id="74649"/>
    <lineage>
        <taxon>Eukaryota</taxon>
        <taxon>Viridiplantae</taxon>
        <taxon>Streptophyta</taxon>
        <taxon>Embryophyta</taxon>
        <taxon>Tracheophyta</taxon>
        <taxon>Spermatophyta</taxon>
        <taxon>Magnoliopsida</taxon>
        <taxon>eudicotyledons</taxon>
        <taxon>Gunneridae</taxon>
        <taxon>Pentapetalae</taxon>
        <taxon>rosids</taxon>
        <taxon>fabids</taxon>
        <taxon>Rosales</taxon>
        <taxon>Rosaceae</taxon>
        <taxon>Rosoideae</taxon>
        <taxon>Rosoideae incertae sedis</taxon>
        <taxon>Rosa</taxon>
    </lineage>
</organism>
<evidence type="ECO:0000256" key="1">
    <source>
        <dbReference type="SAM" id="Phobius"/>
    </source>
</evidence>
<proteinExistence type="predicted"/>
<evidence type="ECO:0000313" key="3">
    <source>
        <dbReference type="Proteomes" id="UP000238479"/>
    </source>
</evidence>
<keyword evidence="1" id="KW-0472">Membrane</keyword>
<sequence>MTNNVNIDGPLHPTITVVINKSKGLKWIYGPLFSGVPGEGKDVIWLSHWKFGNRLTCGDEVTILIYTKSDFKVKECGIQLVYYDEKDHVTSTTDDPCFLRAGVRSTIPSHPGEKGITFLCYLRKEIDENIDLIRDINEKSEKEEGQVGDLVLTLAAQSGSNSNKRGLISRGWKGIMMATILILSLPLLTRSPLFQQRKKQQSTCPS</sequence>
<feature type="transmembrane region" description="Helical" evidence="1">
    <location>
        <begin position="171"/>
        <end position="189"/>
    </location>
</feature>
<name>A0A2P6PTN2_ROSCH</name>
<keyword evidence="3" id="KW-1185">Reference proteome</keyword>
<keyword evidence="1" id="KW-1133">Transmembrane helix</keyword>
<keyword evidence="1" id="KW-0812">Transmembrane</keyword>